<name>A0A1Y5HKH4_OLEAN</name>
<accession>A0A1Y5HKH4</accession>
<dbReference type="InterPro" id="IPR050078">
    <property type="entry name" value="Ribosomal_L11_MeTrfase_PrmA"/>
</dbReference>
<evidence type="ECO:0000313" key="4">
    <source>
        <dbReference type="Proteomes" id="UP000227088"/>
    </source>
</evidence>
<dbReference type="PANTHER" id="PTHR43648:SF1">
    <property type="entry name" value="ELECTRON TRANSFER FLAVOPROTEIN BETA SUBUNIT LYSINE METHYLTRANSFERASE"/>
    <property type="match status" value="1"/>
</dbReference>
<proteinExistence type="predicted"/>
<evidence type="ECO:0000256" key="2">
    <source>
        <dbReference type="ARBA" id="ARBA00022679"/>
    </source>
</evidence>
<gene>
    <name evidence="3" type="ORF">A9R00_11215</name>
</gene>
<dbReference type="GO" id="GO:0016279">
    <property type="term" value="F:protein-lysine N-methyltransferase activity"/>
    <property type="evidence" value="ECO:0007669"/>
    <property type="project" value="TreeGrafter"/>
</dbReference>
<evidence type="ECO:0000256" key="1">
    <source>
        <dbReference type="ARBA" id="ARBA00022603"/>
    </source>
</evidence>
<dbReference type="Proteomes" id="UP000227088">
    <property type="component" value="Unassembled WGS sequence"/>
</dbReference>
<organism evidence="3 4">
    <name type="scientific">Oleispira antarctica</name>
    <dbReference type="NCBI Taxonomy" id="188908"/>
    <lineage>
        <taxon>Bacteria</taxon>
        <taxon>Pseudomonadati</taxon>
        <taxon>Pseudomonadota</taxon>
        <taxon>Gammaproteobacteria</taxon>
        <taxon>Oceanospirillales</taxon>
        <taxon>Oceanospirillaceae</taxon>
        <taxon>Oleispira</taxon>
    </lineage>
</organism>
<dbReference type="EMBL" id="MABE01000643">
    <property type="protein sequence ID" value="OUS37087.1"/>
    <property type="molecule type" value="Genomic_DNA"/>
</dbReference>
<dbReference type="AlphaFoldDB" id="A0A1Y5HKH4"/>
<dbReference type="SUPFAM" id="SSF53335">
    <property type="entry name" value="S-adenosyl-L-methionine-dependent methyltransferases"/>
    <property type="match status" value="1"/>
</dbReference>
<reference evidence="4" key="1">
    <citation type="journal article" date="2017" name="Proc. Natl. Acad. Sci. U.S.A.">
        <title>Simulation of Deepwater Horizon oil plume reveals substrate specialization within a complex community of hydrocarbon degraders.</title>
        <authorList>
            <person name="Hu P."/>
            <person name="Dubinsky E.A."/>
            <person name="Probst A.J."/>
            <person name="Wang J."/>
            <person name="Sieber C.M.K."/>
            <person name="Tom L.M."/>
            <person name="Gardinali P."/>
            <person name="Banfield J.F."/>
            <person name="Atlas R.M."/>
            <person name="Andersen G.L."/>
        </authorList>
    </citation>
    <scope>NUCLEOTIDE SEQUENCE [LARGE SCALE GENOMIC DNA]</scope>
</reference>
<evidence type="ECO:0008006" key="5">
    <source>
        <dbReference type="Google" id="ProtNLM"/>
    </source>
</evidence>
<dbReference type="PANTHER" id="PTHR43648">
    <property type="entry name" value="ELECTRON TRANSFER FLAVOPROTEIN BETA SUBUNIT LYSINE METHYLTRANSFERASE"/>
    <property type="match status" value="1"/>
</dbReference>
<keyword evidence="1" id="KW-0489">Methyltransferase</keyword>
<dbReference type="InterPro" id="IPR029063">
    <property type="entry name" value="SAM-dependent_MTases_sf"/>
</dbReference>
<evidence type="ECO:0000313" key="3">
    <source>
        <dbReference type="EMBL" id="OUS37087.1"/>
    </source>
</evidence>
<keyword evidence="2" id="KW-0808">Transferase</keyword>
<dbReference type="Pfam" id="PF06325">
    <property type="entry name" value="PrmA"/>
    <property type="match status" value="1"/>
</dbReference>
<dbReference type="GO" id="GO:0032259">
    <property type="term" value="P:methylation"/>
    <property type="evidence" value="ECO:0007669"/>
    <property type="project" value="UniProtKB-KW"/>
</dbReference>
<dbReference type="CDD" id="cd02440">
    <property type="entry name" value="AdoMet_MTases"/>
    <property type="match status" value="1"/>
</dbReference>
<sequence length="213" mass="23174">MDLQVELAKLLPGSQLNWQRLQWQQSNIELQLLAAESALLNLNAQQIGDYWQQLPYWAFAWAAGQGLAQHILAHPELVQGKRVLDFGCGSGIVGIAAAKAGAQSVICCDSDPLALLACQENGNRNNVVLSLTSNWSGEAGLVDCLLAADILYDLTSAGDLAKQCASIPSWLVAETQYQLPPWSKLHKIANYNATTQPVLDDFDQDLTVSIYHS</sequence>
<comment type="caution">
    <text evidence="3">The sequence shown here is derived from an EMBL/GenBank/DDBJ whole genome shotgun (WGS) entry which is preliminary data.</text>
</comment>
<dbReference type="Gene3D" id="3.40.50.150">
    <property type="entry name" value="Vaccinia Virus protein VP39"/>
    <property type="match status" value="1"/>
</dbReference>
<protein>
    <recommendedName>
        <fullName evidence="5">Protein methyltransferase</fullName>
    </recommendedName>
</protein>